<accession>A0ABT0PCV8</accession>
<keyword evidence="3" id="KW-1185">Reference proteome</keyword>
<organism evidence="2 3">
    <name type="scientific">Parendozoicomonas callyspongiae</name>
    <dbReference type="NCBI Taxonomy" id="2942213"/>
    <lineage>
        <taxon>Bacteria</taxon>
        <taxon>Pseudomonadati</taxon>
        <taxon>Pseudomonadota</taxon>
        <taxon>Gammaproteobacteria</taxon>
        <taxon>Oceanospirillales</taxon>
        <taxon>Endozoicomonadaceae</taxon>
        <taxon>Parendozoicomonas</taxon>
    </lineage>
</organism>
<sequence length="202" mass="21773">MTNNSKIRHEQEEESLMIKDLLDPKELFRKIRWIGICLVSALCVAFSFLVTAQEDGYSTAQSLDVVVKLNISHRIKVTQMEAGELVLLPGPNEVASGSKNYCVITNNAEQKKAKVAVSPVSGGAFVLKSAGKQDVPIDVKIADTSSNKSGDSVPPNKQVPVSAVATEKDCAQTATQLFVSAQTKNVQTGNYNTTLKLTFSAE</sequence>
<gene>
    <name evidence="2" type="ORF">M3P05_04550</name>
</gene>
<evidence type="ECO:0000313" key="3">
    <source>
        <dbReference type="Proteomes" id="UP001203338"/>
    </source>
</evidence>
<dbReference type="EMBL" id="JAMFLX010000004">
    <property type="protein sequence ID" value="MCL6269214.1"/>
    <property type="molecule type" value="Genomic_DNA"/>
</dbReference>
<evidence type="ECO:0000313" key="2">
    <source>
        <dbReference type="EMBL" id="MCL6269214.1"/>
    </source>
</evidence>
<reference evidence="2 3" key="1">
    <citation type="submission" date="2022-05" db="EMBL/GenBank/DDBJ databases">
        <authorList>
            <person name="Park J.-S."/>
        </authorList>
    </citation>
    <scope>NUCLEOTIDE SEQUENCE [LARGE SCALE GENOMIC DNA]</scope>
    <source>
        <strain evidence="2 3">2012CJ34-2</strain>
    </source>
</reference>
<comment type="caution">
    <text evidence="2">The sequence shown here is derived from an EMBL/GenBank/DDBJ whole genome shotgun (WGS) entry which is preliminary data.</text>
</comment>
<keyword evidence="1" id="KW-0812">Transmembrane</keyword>
<dbReference type="RefSeq" id="WP_249698167.1">
    <property type="nucleotide sequence ID" value="NZ_JAMFLX010000004.1"/>
</dbReference>
<keyword evidence="1" id="KW-0472">Membrane</keyword>
<dbReference type="Proteomes" id="UP001203338">
    <property type="component" value="Unassembled WGS sequence"/>
</dbReference>
<feature type="transmembrane region" description="Helical" evidence="1">
    <location>
        <begin position="33"/>
        <end position="52"/>
    </location>
</feature>
<evidence type="ECO:0000256" key="1">
    <source>
        <dbReference type="SAM" id="Phobius"/>
    </source>
</evidence>
<name>A0ABT0PCV8_9GAMM</name>
<protein>
    <submittedName>
        <fullName evidence="2">Uncharacterized protein</fullName>
    </submittedName>
</protein>
<keyword evidence="1" id="KW-1133">Transmembrane helix</keyword>
<proteinExistence type="predicted"/>